<evidence type="ECO:0000313" key="6">
    <source>
        <dbReference type="EnsemblMetazoa" id="XP_014243406.1"/>
    </source>
</evidence>
<evidence type="ECO:0000256" key="4">
    <source>
        <dbReference type="ARBA" id="ARBA00031405"/>
    </source>
</evidence>
<dbReference type="EnsemblMetazoa" id="XM_014387920.2">
    <property type="protein sequence ID" value="XP_014243406.1"/>
    <property type="gene ID" value="LOC106663236"/>
</dbReference>
<dbReference type="PANTHER" id="PTHR31383:SF2">
    <property type="entry name" value="OXIDATIVE STRESS-RESPONSIVE SERINE-RICH PROTEIN 1"/>
    <property type="match status" value="1"/>
</dbReference>
<evidence type="ECO:0000313" key="7">
    <source>
        <dbReference type="Proteomes" id="UP000494040"/>
    </source>
</evidence>
<reference evidence="6" key="1">
    <citation type="submission" date="2022-01" db="UniProtKB">
        <authorList>
            <consortium name="EnsemblMetazoa"/>
        </authorList>
    </citation>
    <scope>IDENTIFICATION</scope>
</reference>
<accession>A0A8I6RJT8</accession>
<evidence type="ECO:0000256" key="2">
    <source>
        <dbReference type="ARBA" id="ARBA00022553"/>
    </source>
</evidence>
<dbReference type="KEGG" id="clec:106663236"/>
<feature type="compositionally biased region" description="Basic and acidic residues" evidence="5">
    <location>
        <begin position="26"/>
        <end position="51"/>
    </location>
</feature>
<evidence type="ECO:0000256" key="1">
    <source>
        <dbReference type="ARBA" id="ARBA00015005"/>
    </source>
</evidence>
<keyword evidence="7" id="KW-1185">Reference proteome</keyword>
<evidence type="ECO:0000256" key="3">
    <source>
        <dbReference type="ARBA" id="ARBA00029721"/>
    </source>
</evidence>
<dbReference type="Proteomes" id="UP000494040">
    <property type="component" value="Unassembled WGS sequence"/>
</dbReference>
<evidence type="ECO:0000256" key="5">
    <source>
        <dbReference type="SAM" id="MobiDB-lite"/>
    </source>
</evidence>
<dbReference type="PANTHER" id="PTHR31383">
    <property type="entry name" value="OXIDATIVE STRESS-RESPONSE SERINE-RICH PROTEIN 1"/>
    <property type="match status" value="1"/>
</dbReference>
<name>A0A8I6RJT8_CIMLE</name>
<dbReference type="InterPro" id="IPR008494">
    <property type="entry name" value="DUF776"/>
</dbReference>
<keyword evidence="2" id="KW-0597">Phosphoprotein</keyword>
<dbReference type="AlphaFoldDB" id="A0A8I6RJT8"/>
<organism evidence="6 7">
    <name type="scientific">Cimex lectularius</name>
    <name type="common">Bed bug</name>
    <name type="synonym">Acanthia lectularia</name>
    <dbReference type="NCBI Taxonomy" id="79782"/>
    <lineage>
        <taxon>Eukaryota</taxon>
        <taxon>Metazoa</taxon>
        <taxon>Ecdysozoa</taxon>
        <taxon>Arthropoda</taxon>
        <taxon>Hexapoda</taxon>
        <taxon>Insecta</taxon>
        <taxon>Pterygota</taxon>
        <taxon>Neoptera</taxon>
        <taxon>Paraneoptera</taxon>
        <taxon>Hemiptera</taxon>
        <taxon>Heteroptera</taxon>
        <taxon>Panheteroptera</taxon>
        <taxon>Cimicomorpha</taxon>
        <taxon>Cimicidae</taxon>
        <taxon>Cimex</taxon>
    </lineage>
</organism>
<protein>
    <recommendedName>
        <fullName evidence="1">Oxidative stress-responsive serine-rich protein 1</fullName>
    </recommendedName>
    <alternativeName>
        <fullName evidence="4">Oxidative stress-responsive protein 1</fullName>
    </alternativeName>
    <alternativeName>
        <fullName evidence="3">Peroxide-inducible transcript 1 protein</fullName>
    </alternativeName>
</protein>
<feature type="region of interest" description="Disordered" evidence="5">
    <location>
        <begin position="23"/>
        <end position="51"/>
    </location>
</feature>
<sequence>MFDHLASVRKVEKKIEMSEDLNLPESLERLEINPERHEGKSDEKVQPKGDDPECSLELLSLNAVCPKESCQCNKRKESRDRDKAVKRLGQKRPILRRSKLSPAVLRAPILKLPAAHIEPVKHAVIPNVAGPLKDTKALRTRFQTEQNTPSCSSGTPTYRNAEYYNRIDTLPPALRAQGITQESLNRLQGEVQRSNSQSCCAVQARIAAESPQTQSPTIADDTNIDELASYFDLFVHIPKKMSQMAEMMYI</sequence>
<dbReference type="RefSeq" id="XP_014243406.1">
    <property type="nucleotide sequence ID" value="XM_014387920.2"/>
</dbReference>
<proteinExistence type="predicted"/>
<dbReference type="GO" id="GO:0070301">
    <property type="term" value="P:cellular response to hydrogen peroxide"/>
    <property type="evidence" value="ECO:0007669"/>
    <property type="project" value="TreeGrafter"/>
</dbReference>
<dbReference type="GeneID" id="106663236"/>
<dbReference type="OrthoDB" id="10045817at2759"/>